<keyword evidence="7" id="KW-1185">Reference proteome</keyword>
<feature type="domain" description="HTH gntR-type" evidence="5">
    <location>
        <begin position="29"/>
        <end position="96"/>
    </location>
</feature>
<protein>
    <submittedName>
        <fullName evidence="6">GntR family transcriptional regulator</fullName>
    </submittedName>
</protein>
<dbReference type="EMBL" id="VTTN01000006">
    <property type="protein sequence ID" value="KAA0595390.1"/>
    <property type="molecule type" value="Genomic_DNA"/>
</dbReference>
<dbReference type="PANTHER" id="PTHR43537:SF5">
    <property type="entry name" value="UXU OPERON TRANSCRIPTIONAL REGULATOR"/>
    <property type="match status" value="1"/>
</dbReference>
<dbReference type="AlphaFoldDB" id="A0A5A9GLQ0"/>
<evidence type="ECO:0000313" key="7">
    <source>
        <dbReference type="Proteomes" id="UP000324927"/>
    </source>
</evidence>
<dbReference type="OrthoDB" id="9812290at2"/>
<dbReference type="CDD" id="cd07377">
    <property type="entry name" value="WHTH_GntR"/>
    <property type="match status" value="1"/>
</dbReference>
<dbReference type="PANTHER" id="PTHR43537">
    <property type="entry name" value="TRANSCRIPTIONAL REGULATOR, GNTR FAMILY"/>
    <property type="match status" value="1"/>
</dbReference>
<dbReference type="SUPFAM" id="SSF46785">
    <property type="entry name" value="Winged helix' DNA-binding domain"/>
    <property type="match status" value="1"/>
</dbReference>
<dbReference type="Pfam" id="PF07729">
    <property type="entry name" value="FCD"/>
    <property type="match status" value="1"/>
</dbReference>
<name>A0A5A9GLQ0_AZOLI</name>
<dbReference type="InterPro" id="IPR000485">
    <property type="entry name" value="AsnC-type_HTH_dom"/>
</dbReference>
<dbReference type="Gene3D" id="1.20.120.530">
    <property type="entry name" value="GntR ligand-binding domain-like"/>
    <property type="match status" value="1"/>
</dbReference>
<evidence type="ECO:0000256" key="3">
    <source>
        <dbReference type="ARBA" id="ARBA00023163"/>
    </source>
</evidence>
<keyword evidence="1" id="KW-0805">Transcription regulation</keyword>
<dbReference type="PROSITE" id="PS50949">
    <property type="entry name" value="HTH_GNTR"/>
    <property type="match status" value="1"/>
</dbReference>
<evidence type="ECO:0000256" key="4">
    <source>
        <dbReference type="SAM" id="MobiDB-lite"/>
    </source>
</evidence>
<comment type="caution">
    <text evidence="6">The sequence shown here is derived from an EMBL/GenBank/DDBJ whole genome shotgun (WGS) entry which is preliminary data.</text>
</comment>
<dbReference type="SMART" id="SM00345">
    <property type="entry name" value="HTH_GNTR"/>
    <property type="match status" value="1"/>
</dbReference>
<evidence type="ECO:0000256" key="1">
    <source>
        <dbReference type="ARBA" id="ARBA00023015"/>
    </source>
</evidence>
<gene>
    <name evidence="6" type="ORF">FZ942_17365</name>
</gene>
<dbReference type="SMART" id="SM00895">
    <property type="entry name" value="FCD"/>
    <property type="match status" value="1"/>
</dbReference>
<evidence type="ECO:0000259" key="5">
    <source>
        <dbReference type="PROSITE" id="PS50949"/>
    </source>
</evidence>
<dbReference type="PRINTS" id="PR00035">
    <property type="entry name" value="HTHGNTR"/>
</dbReference>
<dbReference type="Gene3D" id="1.10.10.10">
    <property type="entry name" value="Winged helix-like DNA-binding domain superfamily/Winged helix DNA-binding domain"/>
    <property type="match status" value="1"/>
</dbReference>
<keyword evidence="3" id="KW-0804">Transcription</keyword>
<feature type="region of interest" description="Disordered" evidence="4">
    <location>
        <begin position="1"/>
        <end position="32"/>
    </location>
</feature>
<dbReference type="GO" id="GO:0003700">
    <property type="term" value="F:DNA-binding transcription factor activity"/>
    <property type="evidence" value="ECO:0007669"/>
    <property type="project" value="InterPro"/>
</dbReference>
<dbReference type="Pfam" id="PF00392">
    <property type="entry name" value="GntR"/>
    <property type="match status" value="1"/>
</dbReference>
<sequence length="253" mass="27942">MPHRPYQGCGSAKGTGGATMAEDKTGSDQSVRQKTYKELKAMILSGRLRPSERLSESRLAERLGVSRTPLREALMKLEKEGLVVGQRNVGYSVVDVDLPTVRNLLVVRQVLDVCAAEIACDVATEEDFARIRAIIEEMEALNLSMAGSRVDAARVLDLGLRIHRVIAEITRNDVLIRVTEQVYEQLQLALLLEILWIDLKDAGLEEHQAIANAIFARDRVAAGTAARLHVEHSLENMAKVQELLDLRRAASGL</sequence>
<dbReference type="InterPro" id="IPR011711">
    <property type="entry name" value="GntR_C"/>
</dbReference>
<dbReference type="PRINTS" id="PR00033">
    <property type="entry name" value="HTHASNC"/>
</dbReference>
<accession>A0A5A9GLQ0</accession>
<dbReference type="InterPro" id="IPR000524">
    <property type="entry name" value="Tscrpt_reg_HTH_GntR"/>
</dbReference>
<dbReference type="GO" id="GO:0043565">
    <property type="term" value="F:sequence-specific DNA binding"/>
    <property type="evidence" value="ECO:0007669"/>
    <property type="project" value="InterPro"/>
</dbReference>
<dbReference type="Proteomes" id="UP000324927">
    <property type="component" value="Unassembled WGS sequence"/>
</dbReference>
<evidence type="ECO:0000313" key="6">
    <source>
        <dbReference type="EMBL" id="KAA0595390.1"/>
    </source>
</evidence>
<evidence type="ECO:0000256" key="2">
    <source>
        <dbReference type="ARBA" id="ARBA00023125"/>
    </source>
</evidence>
<reference evidence="6 7" key="1">
    <citation type="submission" date="2019-08" db="EMBL/GenBank/DDBJ databases">
        <authorList>
            <person name="Grouzdev D."/>
            <person name="Tikhonova E."/>
            <person name="Kravchenko I."/>
        </authorList>
    </citation>
    <scope>NUCLEOTIDE SEQUENCE [LARGE SCALE GENOMIC DNA]</scope>
    <source>
        <strain evidence="6 7">59b</strain>
    </source>
</reference>
<dbReference type="InterPro" id="IPR008920">
    <property type="entry name" value="TF_FadR/GntR_C"/>
</dbReference>
<dbReference type="SUPFAM" id="SSF48008">
    <property type="entry name" value="GntR ligand-binding domain-like"/>
    <property type="match status" value="1"/>
</dbReference>
<organism evidence="6 7">
    <name type="scientific">Azospirillum lipoferum</name>
    <dbReference type="NCBI Taxonomy" id="193"/>
    <lineage>
        <taxon>Bacteria</taxon>
        <taxon>Pseudomonadati</taxon>
        <taxon>Pseudomonadota</taxon>
        <taxon>Alphaproteobacteria</taxon>
        <taxon>Rhodospirillales</taxon>
        <taxon>Azospirillaceae</taxon>
        <taxon>Azospirillum</taxon>
    </lineage>
</organism>
<dbReference type="InterPro" id="IPR036388">
    <property type="entry name" value="WH-like_DNA-bd_sf"/>
</dbReference>
<keyword evidence="2" id="KW-0238">DNA-binding</keyword>
<proteinExistence type="predicted"/>
<dbReference type="InterPro" id="IPR036390">
    <property type="entry name" value="WH_DNA-bd_sf"/>
</dbReference>